<organism evidence="2">
    <name type="scientific">Rhizophora mucronata</name>
    <name type="common">Asiatic mangrove</name>
    <dbReference type="NCBI Taxonomy" id="61149"/>
    <lineage>
        <taxon>Eukaryota</taxon>
        <taxon>Viridiplantae</taxon>
        <taxon>Streptophyta</taxon>
        <taxon>Embryophyta</taxon>
        <taxon>Tracheophyta</taxon>
        <taxon>Spermatophyta</taxon>
        <taxon>Magnoliopsida</taxon>
        <taxon>eudicotyledons</taxon>
        <taxon>Gunneridae</taxon>
        <taxon>Pentapetalae</taxon>
        <taxon>rosids</taxon>
        <taxon>fabids</taxon>
        <taxon>Malpighiales</taxon>
        <taxon>Rhizophoraceae</taxon>
        <taxon>Rhizophora</taxon>
    </lineage>
</organism>
<sequence>MHSSAFLQNWTLYSFSLTKHLCCPFHRPWNLSFDICFMANCILSAVLMVVILLACNLYYPIP</sequence>
<protein>
    <submittedName>
        <fullName evidence="2">Uncharacterized protein</fullName>
    </submittedName>
</protein>
<proteinExistence type="predicted"/>
<evidence type="ECO:0000256" key="1">
    <source>
        <dbReference type="SAM" id="Phobius"/>
    </source>
</evidence>
<keyword evidence="1" id="KW-0472">Membrane</keyword>
<reference evidence="2" key="1">
    <citation type="submission" date="2018-02" db="EMBL/GenBank/DDBJ databases">
        <title>Rhizophora mucronata_Transcriptome.</title>
        <authorList>
            <person name="Meera S.P."/>
            <person name="Sreeshan A."/>
            <person name="Augustine A."/>
        </authorList>
    </citation>
    <scope>NUCLEOTIDE SEQUENCE</scope>
    <source>
        <tissue evidence="2">Leaf</tissue>
    </source>
</reference>
<keyword evidence="1" id="KW-1133">Transmembrane helix</keyword>
<feature type="transmembrane region" description="Helical" evidence="1">
    <location>
        <begin position="37"/>
        <end position="59"/>
    </location>
</feature>
<dbReference type="EMBL" id="GGEC01056304">
    <property type="protein sequence ID" value="MBX36788.1"/>
    <property type="molecule type" value="Transcribed_RNA"/>
</dbReference>
<dbReference type="AlphaFoldDB" id="A0A2P2N2U7"/>
<keyword evidence="1" id="KW-0812">Transmembrane</keyword>
<accession>A0A2P2N2U7</accession>
<name>A0A2P2N2U7_RHIMU</name>
<evidence type="ECO:0000313" key="2">
    <source>
        <dbReference type="EMBL" id="MBX36788.1"/>
    </source>
</evidence>